<keyword evidence="2" id="KW-1185">Reference proteome</keyword>
<sequence length="362" mass="40314">MPDIFKHSHFEPDAFGHGGNKRTAQIDEILKDAGLTYKEPDLSNSAVITNKLPVYLKGLQYAKHLPIANKNKYAIGRYLKMFEAFVKEQRPGLVIWESTAGYNLLLAEVLYKHNVPVVALPHNIESLVAGSKSVFSSKESPDWLLEEMKYLGYCKKTFTISREENWLLSNSGINAAYLPYYPAKKAEAYLLAVRAQKQISYTNPKTAKEVLLLGTFYNKPTLDGYVELLNHIRQKTDLVINVAGFGSEQLNSLFPDKNIRIWGSVSEEKLGGLIAACDYGIVHQAPSSGALTRIPEMLLAGLPLLANTHAARSCFGTAGLSVYQSFKELRDMLDTQSPEIAPAPARPTGEKYFVDYLKTLLH</sequence>
<name>A0ABR7WRI2_9SPHI</name>
<gene>
    <name evidence="1" type="ORF">IDJ77_09180</name>
</gene>
<accession>A0ABR7WRI2</accession>
<dbReference type="EMBL" id="JACWMY010000004">
    <property type="protein sequence ID" value="MBD1363979.1"/>
    <property type="molecule type" value="Genomic_DNA"/>
</dbReference>
<proteinExistence type="predicted"/>
<evidence type="ECO:0000313" key="1">
    <source>
        <dbReference type="EMBL" id="MBD1363979.1"/>
    </source>
</evidence>
<organism evidence="1 2">
    <name type="scientific">Mucilaginibacter pankratovii</name>
    <dbReference type="NCBI Taxonomy" id="2772110"/>
    <lineage>
        <taxon>Bacteria</taxon>
        <taxon>Pseudomonadati</taxon>
        <taxon>Bacteroidota</taxon>
        <taxon>Sphingobacteriia</taxon>
        <taxon>Sphingobacteriales</taxon>
        <taxon>Sphingobacteriaceae</taxon>
        <taxon>Mucilaginibacter</taxon>
    </lineage>
</organism>
<reference evidence="1 2" key="1">
    <citation type="submission" date="2020-09" db="EMBL/GenBank/DDBJ databases">
        <title>Novel species of Mucilaginibacter isolated from a glacier on the Tibetan Plateau.</title>
        <authorList>
            <person name="Liu Q."/>
            <person name="Xin Y.-H."/>
        </authorList>
    </citation>
    <scope>NUCLEOTIDE SEQUENCE [LARGE SCALE GENOMIC DNA]</scope>
    <source>
        <strain evidence="1 2">ZT4R22</strain>
    </source>
</reference>
<protein>
    <recommendedName>
        <fullName evidence="3">Glycosyltransferase involved in cell wall biosynthesis</fullName>
    </recommendedName>
</protein>
<dbReference type="Proteomes" id="UP000606600">
    <property type="component" value="Unassembled WGS sequence"/>
</dbReference>
<dbReference type="SUPFAM" id="SSF53756">
    <property type="entry name" value="UDP-Glycosyltransferase/glycogen phosphorylase"/>
    <property type="match status" value="1"/>
</dbReference>
<evidence type="ECO:0008006" key="3">
    <source>
        <dbReference type="Google" id="ProtNLM"/>
    </source>
</evidence>
<dbReference type="RefSeq" id="WP_191188647.1">
    <property type="nucleotide sequence ID" value="NZ_JACWMY010000004.1"/>
</dbReference>
<evidence type="ECO:0000313" key="2">
    <source>
        <dbReference type="Proteomes" id="UP000606600"/>
    </source>
</evidence>
<comment type="caution">
    <text evidence="1">The sequence shown here is derived from an EMBL/GenBank/DDBJ whole genome shotgun (WGS) entry which is preliminary data.</text>
</comment>